<evidence type="ECO:0000313" key="4">
    <source>
        <dbReference type="Proteomes" id="UP000325161"/>
    </source>
</evidence>
<reference evidence="3 4" key="1">
    <citation type="submission" date="2019-08" db="EMBL/GenBank/DDBJ databases">
        <title>Amphibian skin-associated Pigmentiphaga: genome sequence and occurrence across geography and hosts.</title>
        <authorList>
            <person name="Bletz M.C."/>
            <person name="Bunk B."/>
            <person name="Sproeer C."/>
            <person name="Biwer P."/>
            <person name="Reiter S."/>
            <person name="Rabemananjara F.C.E."/>
            <person name="Schulz S."/>
            <person name="Overmann J."/>
            <person name="Vences M."/>
        </authorList>
    </citation>
    <scope>NUCLEOTIDE SEQUENCE [LARGE SCALE GENOMIC DNA]</scope>
    <source>
        <strain evidence="3 4">Mada1488</strain>
    </source>
</reference>
<organism evidence="3 4">
    <name type="scientific">Pigmentiphaga aceris</name>
    <dbReference type="NCBI Taxonomy" id="1940612"/>
    <lineage>
        <taxon>Bacteria</taxon>
        <taxon>Pseudomonadati</taxon>
        <taxon>Pseudomonadota</taxon>
        <taxon>Betaproteobacteria</taxon>
        <taxon>Burkholderiales</taxon>
        <taxon>Alcaligenaceae</taxon>
        <taxon>Pigmentiphaga</taxon>
    </lineage>
</organism>
<feature type="transmembrane region" description="Helical" evidence="1">
    <location>
        <begin position="59"/>
        <end position="76"/>
    </location>
</feature>
<sequence length="296" mass="32446">MSMYDGRSSASDPAQPSNARALEDALAPFEEGLRLQLRSADDILRDAAARKQMAKRSKTVLPVLALGALCAGLVWLDPAYQTETVSTAIGQRATVHLHDGSILTLNTGSQVTVAMHLRSRRMTLVHGEALFDVAHAPIRALERPFKVTANRTMVHDIGTVFNVRTRDTGVDVSVLHGRVRVEAEDGMSRELNAGQAAATRDGHLSSADVRSDAADWRDGRLVLNGTPLRDVVEEIQRYRQTPVILQEGSIGDIRVSGQFELSRLDQLIDLLPSLTPVEVQRRPDGSVRIDARPVRR</sequence>
<dbReference type="InterPro" id="IPR012373">
    <property type="entry name" value="Ferrdict_sens_TM"/>
</dbReference>
<dbReference type="KEGG" id="pacr:FXN63_12915"/>
<gene>
    <name evidence="3" type="ORF">FXN63_12915</name>
</gene>
<dbReference type="EMBL" id="CP043046">
    <property type="protein sequence ID" value="QEI06633.1"/>
    <property type="molecule type" value="Genomic_DNA"/>
</dbReference>
<evidence type="ECO:0000256" key="1">
    <source>
        <dbReference type="SAM" id="Phobius"/>
    </source>
</evidence>
<proteinExistence type="predicted"/>
<keyword evidence="1" id="KW-0812">Transmembrane</keyword>
<dbReference type="Proteomes" id="UP000325161">
    <property type="component" value="Chromosome"/>
</dbReference>
<dbReference type="AlphaFoldDB" id="A0A5C0AYZ1"/>
<name>A0A5C0AYZ1_9BURK</name>
<dbReference type="RefSeq" id="WP_148815426.1">
    <property type="nucleotide sequence ID" value="NZ_CP043046.1"/>
</dbReference>
<keyword evidence="1" id="KW-0472">Membrane</keyword>
<dbReference type="GO" id="GO:0016989">
    <property type="term" value="F:sigma factor antagonist activity"/>
    <property type="evidence" value="ECO:0007669"/>
    <property type="project" value="TreeGrafter"/>
</dbReference>
<evidence type="ECO:0000313" key="3">
    <source>
        <dbReference type="EMBL" id="QEI06633.1"/>
    </source>
</evidence>
<evidence type="ECO:0000259" key="2">
    <source>
        <dbReference type="Pfam" id="PF04773"/>
    </source>
</evidence>
<keyword evidence="4" id="KW-1185">Reference proteome</keyword>
<dbReference type="InterPro" id="IPR006860">
    <property type="entry name" value="FecR"/>
</dbReference>
<accession>A0A5C0AYZ1</accession>
<protein>
    <submittedName>
        <fullName evidence="3">DUF4974 domain-containing protein</fullName>
    </submittedName>
</protein>
<dbReference type="OrthoDB" id="8687176at2"/>
<dbReference type="PANTHER" id="PTHR30273:SF2">
    <property type="entry name" value="PROTEIN FECR"/>
    <property type="match status" value="1"/>
</dbReference>
<dbReference type="PIRSF" id="PIRSF018266">
    <property type="entry name" value="FecR"/>
    <property type="match status" value="1"/>
</dbReference>
<feature type="domain" description="FecR protein" evidence="2">
    <location>
        <begin position="84"/>
        <end position="180"/>
    </location>
</feature>
<dbReference type="Pfam" id="PF04773">
    <property type="entry name" value="FecR"/>
    <property type="match status" value="1"/>
</dbReference>
<dbReference type="Gene3D" id="2.60.120.1440">
    <property type="match status" value="1"/>
</dbReference>
<keyword evidence="1" id="KW-1133">Transmembrane helix</keyword>
<dbReference type="PANTHER" id="PTHR30273">
    <property type="entry name" value="PERIPLASMIC SIGNAL SENSOR AND SIGMA FACTOR ACTIVATOR FECR-RELATED"/>
    <property type="match status" value="1"/>
</dbReference>
<dbReference type="Gene3D" id="3.55.50.30">
    <property type="match status" value="1"/>
</dbReference>